<sequence length="272" mass="32383">MEVNQFENKQIDDLYIIKNQSLWLLYVYYPFLVAVQKVKIVNFKISYLHSYLLQLQQFYFILFLVCYRAEVLQQLLQKSSQIIIRCKSCYVFQYISGYTPTIEIEFQSVRFNLQHQNLRLGISVCILWTNCSFILRHIFWLAKYFTRDSITTCDFYIHTYNSVNGVDMQLEVNYTTKKIYYRRTVNNSTISYRGALVITLVHEQITSLQCPIETSISIFSIFQFELIKISTVNTIISYKSVQDQIWSRMVKLVGRRKGQLENYFAFLKVLSM</sequence>
<evidence type="ECO:0000313" key="2">
    <source>
        <dbReference type="EMBL" id="CAL6003814.1"/>
    </source>
</evidence>
<keyword evidence="1" id="KW-0812">Transmembrane</keyword>
<comment type="caution">
    <text evidence="2">The sequence shown here is derived from an EMBL/GenBank/DDBJ whole genome shotgun (WGS) entry which is preliminary data.</text>
</comment>
<evidence type="ECO:0000313" key="3">
    <source>
        <dbReference type="Proteomes" id="UP001642409"/>
    </source>
</evidence>
<name>A0ABP1I0F7_9EUKA</name>
<evidence type="ECO:0000256" key="1">
    <source>
        <dbReference type="SAM" id="Phobius"/>
    </source>
</evidence>
<keyword evidence="1" id="KW-0472">Membrane</keyword>
<keyword evidence="1" id="KW-1133">Transmembrane helix</keyword>
<accession>A0ABP1I0F7</accession>
<dbReference type="EMBL" id="CAXDID020000048">
    <property type="protein sequence ID" value="CAL6003814.1"/>
    <property type="molecule type" value="Genomic_DNA"/>
</dbReference>
<dbReference type="Proteomes" id="UP001642409">
    <property type="component" value="Unassembled WGS sequence"/>
</dbReference>
<gene>
    <name evidence="2" type="ORF">HINF_LOCUS18580</name>
</gene>
<keyword evidence="3" id="KW-1185">Reference proteome</keyword>
<organism evidence="2 3">
    <name type="scientific">Hexamita inflata</name>
    <dbReference type="NCBI Taxonomy" id="28002"/>
    <lineage>
        <taxon>Eukaryota</taxon>
        <taxon>Metamonada</taxon>
        <taxon>Diplomonadida</taxon>
        <taxon>Hexamitidae</taxon>
        <taxon>Hexamitinae</taxon>
        <taxon>Hexamita</taxon>
    </lineage>
</organism>
<protein>
    <submittedName>
        <fullName evidence="2">Hypothetical_protein</fullName>
    </submittedName>
</protein>
<feature type="transmembrane region" description="Helical" evidence="1">
    <location>
        <begin position="21"/>
        <end position="38"/>
    </location>
</feature>
<proteinExistence type="predicted"/>
<feature type="transmembrane region" description="Helical" evidence="1">
    <location>
        <begin position="120"/>
        <end position="142"/>
    </location>
</feature>
<reference evidence="2 3" key="1">
    <citation type="submission" date="2024-07" db="EMBL/GenBank/DDBJ databases">
        <authorList>
            <person name="Akdeniz Z."/>
        </authorList>
    </citation>
    <scope>NUCLEOTIDE SEQUENCE [LARGE SCALE GENOMIC DNA]</scope>
</reference>